<comment type="caution">
    <text evidence="1">The sequence shown here is derived from an EMBL/GenBank/DDBJ whole genome shotgun (WGS) entry which is preliminary data.</text>
</comment>
<dbReference type="Proteomes" id="UP000006322">
    <property type="component" value="Unassembled WGS sequence"/>
</dbReference>
<evidence type="ECO:0000313" key="2">
    <source>
        <dbReference type="Proteomes" id="UP000006322"/>
    </source>
</evidence>
<sequence>MNVKLLFVVSVSCILTACTTPYGYHDPAPDTCDGAPGCAVSAVVDGIFKTKPTKNKKLL</sequence>
<protein>
    <recommendedName>
        <fullName evidence="3">Lipoprotein</fullName>
    </recommendedName>
</protein>
<dbReference type="RefSeq" id="WP_007103846.1">
    <property type="nucleotide sequence ID" value="NZ_BAER01000025.1"/>
</dbReference>
<organism evidence="1 2">
    <name type="scientific">Paraglaciecola polaris LMG 21857</name>
    <dbReference type="NCBI Taxonomy" id="1129793"/>
    <lineage>
        <taxon>Bacteria</taxon>
        <taxon>Pseudomonadati</taxon>
        <taxon>Pseudomonadota</taxon>
        <taxon>Gammaproteobacteria</taxon>
        <taxon>Alteromonadales</taxon>
        <taxon>Alteromonadaceae</taxon>
        <taxon>Paraglaciecola</taxon>
    </lineage>
</organism>
<reference evidence="2" key="1">
    <citation type="journal article" date="2014" name="Environ. Microbiol.">
        <title>Comparative genomics of the marine bacterial genus Glaciecola reveals the high degree of genomic diversity and genomic characteristic for cold adaptation.</title>
        <authorList>
            <person name="Qin Q.L."/>
            <person name="Xie B.B."/>
            <person name="Yu Y."/>
            <person name="Shu Y.L."/>
            <person name="Rong J.C."/>
            <person name="Zhang Y.J."/>
            <person name="Zhao D.L."/>
            <person name="Chen X.L."/>
            <person name="Zhang X.Y."/>
            <person name="Chen B."/>
            <person name="Zhou B.C."/>
            <person name="Zhang Y.Z."/>
        </authorList>
    </citation>
    <scope>NUCLEOTIDE SEQUENCE [LARGE SCALE GENOMIC DNA]</scope>
    <source>
        <strain evidence="2">LMG 21857</strain>
    </source>
</reference>
<proteinExistence type="predicted"/>
<name>K6ZP19_9ALTE</name>
<evidence type="ECO:0008006" key="3">
    <source>
        <dbReference type="Google" id="ProtNLM"/>
    </source>
</evidence>
<dbReference type="STRING" id="1129793.GPLA_1127"/>
<gene>
    <name evidence="1" type="ORF">GPLA_1127</name>
</gene>
<dbReference type="AlphaFoldDB" id="K6ZP19"/>
<accession>K6ZP19</accession>
<dbReference type="EMBL" id="BAER01000025">
    <property type="protein sequence ID" value="GAC32042.1"/>
    <property type="molecule type" value="Genomic_DNA"/>
</dbReference>
<dbReference type="PROSITE" id="PS51257">
    <property type="entry name" value="PROKAR_LIPOPROTEIN"/>
    <property type="match status" value="1"/>
</dbReference>
<keyword evidence="2" id="KW-1185">Reference proteome</keyword>
<evidence type="ECO:0000313" key="1">
    <source>
        <dbReference type="EMBL" id="GAC32042.1"/>
    </source>
</evidence>